<gene>
    <name evidence="6" type="ORF">C7M84_019230</name>
</gene>
<dbReference type="PANTHER" id="PTHR13132:SF29">
    <property type="entry name" value="ALPHA-(1,6)-FUCOSYLTRANSFERASE"/>
    <property type="match status" value="1"/>
</dbReference>
<organism evidence="6 7">
    <name type="scientific">Penaeus vannamei</name>
    <name type="common">Whiteleg shrimp</name>
    <name type="synonym">Litopenaeus vannamei</name>
    <dbReference type="NCBI Taxonomy" id="6689"/>
    <lineage>
        <taxon>Eukaryota</taxon>
        <taxon>Metazoa</taxon>
        <taxon>Ecdysozoa</taxon>
        <taxon>Arthropoda</taxon>
        <taxon>Crustacea</taxon>
        <taxon>Multicrustacea</taxon>
        <taxon>Malacostraca</taxon>
        <taxon>Eumalacostraca</taxon>
        <taxon>Eucarida</taxon>
        <taxon>Decapoda</taxon>
        <taxon>Dendrobranchiata</taxon>
        <taxon>Penaeoidea</taxon>
        <taxon>Penaeidae</taxon>
        <taxon>Penaeus</taxon>
    </lineage>
</organism>
<keyword evidence="7" id="KW-1185">Reference proteome</keyword>
<comment type="caution">
    <text evidence="3">Lacks conserved residue(s) required for the propagation of feature annotation.</text>
</comment>
<feature type="region of interest" description="Disordered" evidence="4">
    <location>
        <begin position="214"/>
        <end position="248"/>
    </location>
</feature>
<dbReference type="GO" id="GO:0046921">
    <property type="term" value="F:alpha-(1-&gt;6)-fucosyltransferase activity"/>
    <property type="evidence" value="ECO:0007669"/>
    <property type="project" value="TreeGrafter"/>
</dbReference>
<feature type="region of interest" description="Disordered" evidence="4">
    <location>
        <begin position="294"/>
        <end position="348"/>
    </location>
</feature>
<dbReference type="AlphaFoldDB" id="A0A423SFF7"/>
<evidence type="ECO:0000313" key="6">
    <source>
        <dbReference type="EMBL" id="ROT62901.1"/>
    </source>
</evidence>
<reference evidence="6 7" key="1">
    <citation type="submission" date="2018-04" db="EMBL/GenBank/DDBJ databases">
        <authorList>
            <person name="Zhang X."/>
            <person name="Yuan J."/>
            <person name="Li F."/>
            <person name="Xiang J."/>
        </authorList>
    </citation>
    <scope>NUCLEOTIDE SEQUENCE [LARGE SCALE GENOMIC DNA]</scope>
    <source>
        <tissue evidence="6">Muscle</tissue>
    </source>
</reference>
<dbReference type="CDD" id="cd11792">
    <property type="entry name" value="SH3_Fut8"/>
    <property type="match status" value="1"/>
</dbReference>
<dbReference type="EMBL" id="QCYY01003526">
    <property type="protein sequence ID" value="ROT62901.1"/>
    <property type="molecule type" value="Genomic_DNA"/>
</dbReference>
<proteinExistence type="inferred from homology"/>
<keyword evidence="2 3" id="KW-0808">Transferase</keyword>
<protein>
    <recommendedName>
        <fullName evidence="5">GT23 domain-containing protein</fullName>
    </recommendedName>
</protein>
<evidence type="ECO:0000256" key="3">
    <source>
        <dbReference type="PROSITE-ProRule" id="PRU00992"/>
    </source>
</evidence>
<dbReference type="GO" id="GO:0006487">
    <property type="term" value="P:protein N-linked glycosylation"/>
    <property type="evidence" value="ECO:0007669"/>
    <property type="project" value="TreeGrafter"/>
</dbReference>
<evidence type="ECO:0000256" key="2">
    <source>
        <dbReference type="ARBA" id="ARBA00022679"/>
    </source>
</evidence>
<dbReference type="PROSITE" id="PS51659">
    <property type="entry name" value="GT23"/>
    <property type="match status" value="1"/>
</dbReference>
<evidence type="ECO:0000259" key="5">
    <source>
        <dbReference type="PROSITE" id="PS51659"/>
    </source>
</evidence>
<feature type="region of interest" description="Disordered" evidence="4">
    <location>
        <begin position="89"/>
        <end position="126"/>
    </location>
</feature>
<dbReference type="OrthoDB" id="2014825at2759"/>
<comment type="similarity">
    <text evidence="3">Belongs to the glycosyltransferase 23 family.</text>
</comment>
<dbReference type="FunFam" id="2.30.30.40:FF:000070">
    <property type="entry name" value="Alpha-(1,6)-fucosyltransferase"/>
    <property type="match status" value="1"/>
</dbReference>
<feature type="compositionally biased region" description="Low complexity" evidence="4">
    <location>
        <begin position="91"/>
        <end position="107"/>
    </location>
</feature>
<keyword evidence="1 3" id="KW-0328">Glycosyltransferase</keyword>
<dbReference type="PANTHER" id="PTHR13132">
    <property type="entry name" value="ALPHA- 1,6 -FUCOSYLTRANSFERASE"/>
    <property type="match status" value="1"/>
</dbReference>
<evidence type="ECO:0000313" key="7">
    <source>
        <dbReference type="Proteomes" id="UP000283509"/>
    </source>
</evidence>
<evidence type="ECO:0000256" key="1">
    <source>
        <dbReference type="ARBA" id="ARBA00022676"/>
    </source>
</evidence>
<evidence type="ECO:0000256" key="4">
    <source>
        <dbReference type="SAM" id="MobiDB-lite"/>
    </source>
</evidence>
<accession>A0A423SFF7</accession>
<comment type="caution">
    <text evidence="6">The sequence shown here is derived from an EMBL/GenBank/DDBJ whole genome shotgun (WGS) entry which is preliminary data.</text>
</comment>
<sequence length="710" mass="79625">MVAELQKKLEHAQRMLQQADATADHKTGTSDFTPSLEFEKTRRLVERGVQEGWWYVADQLQQLRKKLDAFSDHTAHIDRVLEEGVDHVRCPPRLSSSPSSSTPSPRTHPLDPSPWTQPPTHDLSFPPPRVLQYDLLRLSQLDGLGTWREQEAADLSALMQRRLHALQHPKDCAKARKLVCNLNKVVATGARSTTSSTCFIVCLRDQEDVDSQVAAGGTTRPAGKTCSSRLAKPARTSRGTRTPTGQVREAGVVVGQGGSSEGVCRRHHVPAARWLARTRPFPPRLTHVRSHRVERDAGGGPPHWKNRHAGLYSRQSRLYGEEDHRRRKSPRDAVCDASDRGASDCARSHGGARWRELGLLERVRAVAIQVQREDAAKTADKPQDNRRMLDSMSECTHVDFQKGQRLIKSKDVGPALDAHFLCLLVLLDVSCPLLHADDLDLLVCSPPVSEEGEREERVFSSLEVDYVHQSSPPTSLVRISHISFYSLSFYSARAENGQGRHGGRAYHSIDDEYMKHVGEYYKALSLRQPDVVKRVYLASDDPTVITEAQKKFPDYTFIGDSNIARTAAVATRYTDASLKGIIADIHFLSLTDYLVCTFSSQVCRIAYEIMQTLHPDASSYYRSLDDIYYYGGQNAHNQKARFPHTPRKSDEMILKANDVVGIAGNHWNGYSKGVNRRTRQNALYPSYKMEEIVDIADFPSYAEVDKRSGT</sequence>
<dbReference type="Gene3D" id="2.30.30.40">
    <property type="entry name" value="SH3 Domains"/>
    <property type="match status" value="1"/>
</dbReference>
<dbReference type="Proteomes" id="UP000283509">
    <property type="component" value="Unassembled WGS sequence"/>
</dbReference>
<name>A0A423SFF7_PENVA</name>
<dbReference type="Gene3D" id="1.10.287.1060">
    <property type="entry name" value="ESAT-6-like"/>
    <property type="match status" value="1"/>
</dbReference>
<dbReference type="Gene3D" id="3.40.50.11350">
    <property type="match status" value="1"/>
</dbReference>
<reference evidence="6 7" key="2">
    <citation type="submission" date="2019-01" db="EMBL/GenBank/DDBJ databases">
        <title>The decoding of complex shrimp genome reveals the adaptation for benthos swimmer, frequently molting mechanism and breeding impact on genome.</title>
        <authorList>
            <person name="Sun Y."/>
            <person name="Gao Y."/>
            <person name="Yu Y."/>
        </authorList>
    </citation>
    <scope>NUCLEOTIDE SEQUENCE [LARGE SCALE GENOMIC DNA]</scope>
    <source>
        <tissue evidence="6">Muscle</tissue>
    </source>
</reference>
<feature type="compositionally biased region" description="Basic and acidic residues" evidence="4">
    <location>
        <begin position="319"/>
        <end position="342"/>
    </location>
</feature>
<dbReference type="InterPro" id="IPR045573">
    <property type="entry name" value="Fut8_N_cat"/>
</dbReference>
<dbReference type="InterPro" id="IPR035653">
    <property type="entry name" value="Fut8_SH3"/>
</dbReference>
<dbReference type="InterPro" id="IPR027350">
    <property type="entry name" value="GT23_dom"/>
</dbReference>
<dbReference type="Pfam" id="PF19745">
    <property type="entry name" value="FUT8_N_cat"/>
    <property type="match status" value="2"/>
</dbReference>
<feature type="domain" description="GT23" evidence="5">
    <location>
        <begin position="511"/>
        <end position="624"/>
    </location>
</feature>